<feature type="coiled-coil region" evidence="1">
    <location>
        <begin position="5"/>
        <end position="39"/>
    </location>
</feature>
<dbReference type="EMBL" id="JAGZCZ010000001">
    <property type="protein sequence ID" value="MBS5518891.1"/>
    <property type="molecule type" value="Genomic_DNA"/>
</dbReference>
<gene>
    <name evidence="2" type="ORF">KHX13_00885</name>
</gene>
<dbReference type="OMA" id="RTHTRNF"/>
<dbReference type="AlphaFoldDB" id="A0A943EBZ4"/>
<dbReference type="GeneID" id="92879075"/>
<evidence type="ECO:0000313" key="3">
    <source>
        <dbReference type="Proteomes" id="UP000754226"/>
    </source>
</evidence>
<evidence type="ECO:0000313" key="2">
    <source>
        <dbReference type="EMBL" id="MBS5518891.1"/>
    </source>
</evidence>
<sequence>MDFISKMAASKMGQLKAEIAELKERLEETHTDEQRARLKKTIREKETYYNILADRIRMHSIF</sequence>
<organism evidence="2 3">
    <name type="scientific">Acidaminococcus intestini</name>
    <dbReference type="NCBI Taxonomy" id="187327"/>
    <lineage>
        <taxon>Bacteria</taxon>
        <taxon>Bacillati</taxon>
        <taxon>Bacillota</taxon>
        <taxon>Negativicutes</taxon>
        <taxon>Acidaminococcales</taxon>
        <taxon>Acidaminococcaceae</taxon>
        <taxon>Acidaminococcus</taxon>
    </lineage>
</organism>
<name>A0A943EBZ4_9FIRM</name>
<dbReference type="OrthoDB" id="3035152at2"/>
<evidence type="ECO:0000256" key="1">
    <source>
        <dbReference type="SAM" id="Coils"/>
    </source>
</evidence>
<dbReference type="Proteomes" id="UP000754226">
    <property type="component" value="Unassembled WGS sequence"/>
</dbReference>
<protein>
    <submittedName>
        <fullName evidence="2">Uncharacterized protein</fullName>
    </submittedName>
</protein>
<comment type="caution">
    <text evidence="2">The sequence shown here is derived from an EMBL/GenBank/DDBJ whole genome shotgun (WGS) entry which is preliminary data.</text>
</comment>
<accession>A0A943EBZ4</accession>
<reference evidence="2" key="1">
    <citation type="submission" date="2021-02" db="EMBL/GenBank/DDBJ databases">
        <title>Infant gut strain persistence is associated with maternal origin, phylogeny, and functional potential including surface adhesion and iron acquisition.</title>
        <authorList>
            <person name="Lou Y.C."/>
        </authorList>
    </citation>
    <scope>NUCLEOTIDE SEQUENCE</scope>
    <source>
        <strain evidence="2">L3_106_000M1_dasL3_106_000M1_concoct_15</strain>
    </source>
</reference>
<keyword evidence="1" id="KW-0175">Coiled coil</keyword>
<proteinExistence type="predicted"/>
<dbReference type="RefSeq" id="WP_014128814.1">
    <property type="nucleotide sequence ID" value="NZ_ACGB01000027.1"/>
</dbReference>